<dbReference type="Proteomes" id="UP000061839">
    <property type="component" value="Chromosome"/>
</dbReference>
<dbReference type="InterPro" id="IPR012685">
    <property type="entry name" value="CHP02304_F390_synth-rel"/>
</dbReference>
<dbReference type="EMBL" id="CP011005">
    <property type="protein sequence ID" value="AJT42915.1"/>
    <property type="molecule type" value="Genomic_DNA"/>
</dbReference>
<proteinExistence type="predicted"/>
<gene>
    <name evidence="1" type="ORF">UM93_05815</name>
</gene>
<evidence type="ECO:0000313" key="1">
    <source>
        <dbReference type="EMBL" id="AJT42915.1"/>
    </source>
</evidence>
<dbReference type="NCBIfam" id="TIGR02304">
    <property type="entry name" value="aden_form_hyp"/>
    <property type="match status" value="1"/>
</dbReference>
<reference evidence="1 2" key="1">
    <citation type="journal article" date="2015" name="Genome Announc.">
        <title>Complete Genome Sequencing of Protease-Producing Novel Arthrobacter sp. Strain IHBB 11108 Using PacBio Single-Molecule Real-Time Sequencing Technology.</title>
        <authorList>
            <person name="Kiran S."/>
            <person name="Swarnkar M.K."/>
            <person name="Pal M."/>
            <person name="Thakur R."/>
            <person name="Tewari R."/>
            <person name="Singh A.K."/>
            <person name="Gulati A."/>
        </authorList>
    </citation>
    <scope>NUCLEOTIDE SEQUENCE [LARGE SCALE GENOMIC DNA]</scope>
    <source>
        <strain evidence="1 2">IHBB 11108</strain>
    </source>
</reference>
<evidence type="ECO:0008006" key="3">
    <source>
        <dbReference type="Google" id="ProtNLM"/>
    </source>
</evidence>
<dbReference type="PATRIC" id="fig|1618207.4.peg.1179"/>
<dbReference type="PANTHER" id="PTHR36932">
    <property type="entry name" value="CAPSULAR POLYSACCHARIDE BIOSYNTHESIS PROTEIN"/>
    <property type="match status" value="1"/>
</dbReference>
<dbReference type="InterPro" id="IPR042099">
    <property type="entry name" value="ANL_N_sf"/>
</dbReference>
<dbReference type="InterPro" id="IPR053158">
    <property type="entry name" value="CapK_Type1_Caps_Biosynth"/>
</dbReference>
<accession>A0A0D4C3C7</accession>
<protein>
    <recommendedName>
        <fullName evidence="3">Adenylate synthase</fullName>
    </recommendedName>
</protein>
<organism evidence="1 2">
    <name type="scientific">Psychromicrobium lacuslunae</name>
    <dbReference type="NCBI Taxonomy" id="1618207"/>
    <lineage>
        <taxon>Bacteria</taxon>
        <taxon>Bacillati</taxon>
        <taxon>Actinomycetota</taxon>
        <taxon>Actinomycetes</taxon>
        <taxon>Micrococcales</taxon>
        <taxon>Micrococcaceae</taxon>
        <taxon>Psychromicrobium</taxon>
    </lineage>
</organism>
<keyword evidence="2" id="KW-1185">Reference proteome</keyword>
<dbReference type="HOGENOM" id="CLU_051010_0_0_11"/>
<dbReference type="KEGG" id="ari:UM93_05815"/>
<name>A0A0D4C3C7_9MICC</name>
<sequence length="425" mass="48079">MATRREQFAALAAFCRTRWGYRFGNRTALLRWQHKRLSRMLRTRTLDWASLPVIDKATLLADFSSYNSQGIGLEKALSAAKQSERSRDFRPELAGLTVGLSSGTSGKQGVFLLSSRERLLWAGTILARLLSTESLRQLVQPWRPALRIGFLLRADSNLYNTVRSSRVSFDFYDLLEPLEDHLQKLEQRPPDLLVGPASVLAELARQQLNEELHITPRQLISVAEELDDATAELLERAFRVRPAQVYQATEGLLGFSCRRGKLHLNEQHVFFEKDWLDAEHTRFSPIITDFTRSTQFILRYRLDDVLRLADHPCDCGNQALTLAAVDGRADAVLSFDGVKLFPDLIRRSMALASSEFDDWSLRQRESGLLIALKNPSAAAIASVRRELGRLFDSHHLALPTLTFVDWQAPLPGAKLRRIFSQLAAS</sequence>
<evidence type="ECO:0000313" key="2">
    <source>
        <dbReference type="Proteomes" id="UP000061839"/>
    </source>
</evidence>
<dbReference type="PANTHER" id="PTHR36932:SF1">
    <property type="entry name" value="CAPSULAR POLYSACCHARIDE BIOSYNTHESIS PROTEIN"/>
    <property type="match status" value="1"/>
</dbReference>
<dbReference type="STRING" id="1618207.UM93_05815"/>
<dbReference type="Gene3D" id="3.40.50.12780">
    <property type="entry name" value="N-terminal domain of ligase-like"/>
    <property type="match status" value="1"/>
</dbReference>
<dbReference type="AlphaFoldDB" id="A0A0D4C3C7"/>